<comment type="caution">
    <text evidence="1">The sequence shown here is derived from an EMBL/GenBank/DDBJ whole genome shotgun (WGS) entry which is preliminary data.</text>
</comment>
<evidence type="ECO:0000313" key="2">
    <source>
        <dbReference type="Proteomes" id="UP001595957"/>
    </source>
</evidence>
<dbReference type="EMBL" id="JBHSFZ010000063">
    <property type="protein sequence ID" value="MFC4595925.1"/>
    <property type="molecule type" value="Genomic_DNA"/>
</dbReference>
<gene>
    <name evidence="1" type="ORF">ACFO3E_17375</name>
</gene>
<keyword evidence="2" id="KW-1185">Reference proteome</keyword>
<organism evidence="1 2">
    <name type="scientific">Sphingobium tyrosinilyticum</name>
    <dbReference type="NCBI Taxonomy" id="2715436"/>
    <lineage>
        <taxon>Bacteria</taxon>
        <taxon>Pseudomonadati</taxon>
        <taxon>Pseudomonadota</taxon>
        <taxon>Alphaproteobacteria</taxon>
        <taxon>Sphingomonadales</taxon>
        <taxon>Sphingomonadaceae</taxon>
        <taxon>Sphingobium</taxon>
    </lineage>
</organism>
<dbReference type="Proteomes" id="UP001595957">
    <property type="component" value="Unassembled WGS sequence"/>
</dbReference>
<protein>
    <submittedName>
        <fullName evidence="1">Uncharacterized protein</fullName>
    </submittedName>
</protein>
<sequence length="62" mass="6748">MPPVQDADFVESAQIPAATARKIIRAFRDHGMLRDLVPASGRAPATFVFPELLNIAEGRPAF</sequence>
<accession>A0ABV9F529</accession>
<reference evidence="2" key="1">
    <citation type="journal article" date="2019" name="Int. J. Syst. Evol. Microbiol.">
        <title>The Global Catalogue of Microorganisms (GCM) 10K type strain sequencing project: providing services to taxonomists for standard genome sequencing and annotation.</title>
        <authorList>
            <consortium name="The Broad Institute Genomics Platform"/>
            <consortium name="The Broad Institute Genome Sequencing Center for Infectious Disease"/>
            <person name="Wu L."/>
            <person name="Ma J."/>
        </authorList>
    </citation>
    <scope>NUCLEOTIDE SEQUENCE [LARGE SCALE GENOMIC DNA]</scope>
    <source>
        <strain evidence="2">NBRC 103632</strain>
    </source>
</reference>
<dbReference type="RefSeq" id="WP_380806745.1">
    <property type="nucleotide sequence ID" value="NZ_JBHSFZ010000063.1"/>
</dbReference>
<evidence type="ECO:0000313" key="1">
    <source>
        <dbReference type="EMBL" id="MFC4595925.1"/>
    </source>
</evidence>
<name>A0ABV9F529_9SPHN</name>
<proteinExistence type="predicted"/>